<evidence type="ECO:0000256" key="1">
    <source>
        <dbReference type="SAM" id="MobiDB-lite"/>
    </source>
</evidence>
<gene>
    <name evidence="2" type="ORF">CB5_LOCUS8028</name>
</gene>
<organism evidence="2">
    <name type="scientific">Ananas comosus var. bracteatus</name>
    <name type="common">red pineapple</name>
    <dbReference type="NCBI Taxonomy" id="296719"/>
    <lineage>
        <taxon>Eukaryota</taxon>
        <taxon>Viridiplantae</taxon>
        <taxon>Streptophyta</taxon>
        <taxon>Embryophyta</taxon>
        <taxon>Tracheophyta</taxon>
        <taxon>Spermatophyta</taxon>
        <taxon>Magnoliopsida</taxon>
        <taxon>Liliopsida</taxon>
        <taxon>Poales</taxon>
        <taxon>Bromeliaceae</taxon>
        <taxon>Bromelioideae</taxon>
        <taxon>Ananas</taxon>
    </lineage>
</organism>
<feature type="region of interest" description="Disordered" evidence="1">
    <location>
        <begin position="129"/>
        <end position="159"/>
    </location>
</feature>
<accession>A0A6V7P1Y7</accession>
<name>A0A6V7P1Y7_ANACO</name>
<proteinExistence type="predicted"/>
<sequence length="227" mass="25189">MVRCNRDLAFPNSKPLHTLMAKLSNRRGLQLRTQDLAGANPHNSLPSLRRQHPLRARLTFSSASRNTSGPKHTRPLQIARFECLTWVPSFSTLGGWSWKVFRLKELEKSEFWAVLRIFTLGDRSLVGETGPPWQCDRSPTGETSSRSLPTSRHSRDGHRDTYSLCGIGRRSGLPWERLIPRVGILTTTGPLGSARTTYEWVSGTDSFRAAFGTGGGTGSRQGSRVAS</sequence>
<dbReference type="EMBL" id="LR862144">
    <property type="protein sequence ID" value="CAD1824817.1"/>
    <property type="molecule type" value="Genomic_DNA"/>
</dbReference>
<reference evidence="2" key="1">
    <citation type="submission" date="2020-07" db="EMBL/GenBank/DDBJ databases">
        <authorList>
            <person name="Lin J."/>
        </authorList>
    </citation>
    <scope>NUCLEOTIDE SEQUENCE</scope>
</reference>
<feature type="compositionally biased region" description="Polar residues" evidence="1">
    <location>
        <begin position="140"/>
        <end position="151"/>
    </location>
</feature>
<evidence type="ECO:0000313" key="2">
    <source>
        <dbReference type="EMBL" id="CAD1824817.1"/>
    </source>
</evidence>
<dbReference type="AlphaFoldDB" id="A0A6V7P1Y7"/>
<protein>
    <submittedName>
        <fullName evidence="2">Uncharacterized protein</fullName>
    </submittedName>
</protein>